<dbReference type="AlphaFoldDB" id="K0S3M5"/>
<evidence type="ECO:0000313" key="3">
    <source>
        <dbReference type="Proteomes" id="UP000266841"/>
    </source>
</evidence>
<reference evidence="2 3" key="1">
    <citation type="journal article" date="2012" name="Genome Biol.">
        <title>Genome and low-iron response of an oceanic diatom adapted to chronic iron limitation.</title>
        <authorList>
            <person name="Lommer M."/>
            <person name="Specht M."/>
            <person name="Roy A.S."/>
            <person name="Kraemer L."/>
            <person name="Andreson R."/>
            <person name="Gutowska M.A."/>
            <person name="Wolf J."/>
            <person name="Bergner S.V."/>
            <person name="Schilhabel M.B."/>
            <person name="Klostermeier U.C."/>
            <person name="Beiko R.G."/>
            <person name="Rosenstiel P."/>
            <person name="Hippler M."/>
            <person name="Laroche J."/>
        </authorList>
    </citation>
    <scope>NUCLEOTIDE SEQUENCE [LARGE SCALE GENOMIC DNA]</scope>
    <source>
        <strain evidence="2 3">CCMP1005</strain>
    </source>
</reference>
<dbReference type="Proteomes" id="UP000266841">
    <property type="component" value="Unassembled WGS sequence"/>
</dbReference>
<accession>K0S3M5</accession>
<proteinExistence type="predicted"/>
<feature type="compositionally biased region" description="Basic and acidic residues" evidence="1">
    <location>
        <begin position="121"/>
        <end position="132"/>
    </location>
</feature>
<name>K0S3M5_THAOC</name>
<evidence type="ECO:0000256" key="1">
    <source>
        <dbReference type="SAM" id="MobiDB-lite"/>
    </source>
</evidence>
<sequence length="164" mass="17111">MIAAMTKAKPKRTRVATSDDELAQKPTETEDIPDDGGGKQPAVMQPGIGHVPPSAEQQLSPEGNVASRASPQGGHAEDDKTKKNADSTSPVSTVDDDDGDDGDDEDVDDDSQCKKMSISPEAHRIDGGKTSRESVCSNGTSGACSSGFVTRWKEVPSPGTEMAP</sequence>
<comment type="caution">
    <text evidence="2">The sequence shown here is derived from an EMBL/GenBank/DDBJ whole genome shotgun (WGS) entry which is preliminary data.</text>
</comment>
<evidence type="ECO:0000313" key="2">
    <source>
        <dbReference type="EMBL" id="EJK59840.1"/>
    </source>
</evidence>
<dbReference type="EMBL" id="AGNL01022203">
    <property type="protein sequence ID" value="EJK59840.1"/>
    <property type="molecule type" value="Genomic_DNA"/>
</dbReference>
<feature type="compositionally biased region" description="Polar residues" evidence="1">
    <location>
        <begin position="133"/>
        <end position="143"/>
    </location>
</feature>
<feature type="compositionally biased region" description="Acidic residues" evidence="1">
    <location>
        <begin position="94"/>
        <end position="110"/>
    </location>
</feature>
<organism evidence="2 3">
    <name type="scientific">Thalassiosira oceanica</name>
    <name type="common">Marine diatom</name>
    <dbReference type="NCBI Taxonomy" id="159749"/>
    <lineage>
        <taxon>Eukaryota</taxon>
        <taxon>Sar</taxon>
        <taxon>Stramenopiles</taxon>
        <taxon>Ochrophyta</taxon>
        <taxon>Bacillariophyta</taxon>
        <taxon>Coscinodiscophyceae</taxon>
        <taxon>Thalassiosirophycidae</taxon>
        <taxon>Thalassiosirales</taxon>
        <taxon>Thalassiosiraceae</taxon>
        <taxon>Thalassiosira</taxon>
    </lineage>
</organism>
<feature type="compositionally biased region" description="Basic and acidic residues" evidence="1">
    <location>
        <begin position="75"/>
        <end position="85"/>
    </location>
</feature>
<feature type="region of interest" description="Disordered" evidence="1">
    <location>
        <begin position="1"/>
        <end position="143"/>
    </location>
</feature>
<keyword evidence="3" id="KW-1185">Reference proteome</keyword>
<protein>
    <submittedName>
        <fullName evidence="2">Uncharacterized protein</fullName>
    </submittedName>
</protein>
<gene>
    <name evidence="2" type="ORF">THAOC_19890</name>
</gene>